<organism evidence="2 3">
    <name type="scientific">Trichinella papuae</name>
    <dbReference type="NCBI Taxonomy" id="268474"/>
    <lineage>
        <taxon>Eukaryota</taxon>
        <taxon>Metazoa</taxon>
        <taxon>Ecdysozoa</taxon>
        <taxon>Nematoda</taxon>
        <taxon>Enoplea</taxon>
        <taxon>Dorylaimia</taxon>
        <taxon>Trichinellida</taxon>
        <taxon>Trichinellidae</taxon>
        <taxon>Trichinella</taxon>
    </lineage>
</organism>
<feature type="region of interest" description="Disordered" evidence="1">
    <location>
        <begin position="58"/>
        <end position="112"/>
    </location>
</feature>
<evidence type="ECO:0000256" key="1">
    <source>
        <dbReference type="SAM" id="MobiDB-lite"/>
    </source>
</evidence>
<dbReference type="OrthoDB" id="5912177at2759"/>
<dbReference type="EMBL" id="JYDO01000134">
    <property type="protein sequence ID" value="KRZ69551.1"/>
    <property type="molecule type" value="Genomic_DNA"/>
</dbReference>
<gene>
    <name evidence="2" type="ORF">T10_12539</name>
</gene>
<evidence type="ECO:0000313" key="2">
    <source>
        <dbReference type="EMBL" id="KRZ69551.1"/>
    </source>
</evidence>
<feature type="compositionally biased region" description="Polar residues" evidence="1">
    <location>
        <begin position="70"/>
        <end position="91"/>
    </location>
</feature>
<evidence type="ECO:0000313" key="3">
    <source>
        <dbReference type="Proteomes" id="UP000054843"/>
    </source>
</evidence>
<dbReference type="Proteomes" id="UP000054843">
    <property type="component" value="Unassembled WGS sequence"/>
</dbReference>
<comment type="caution">
    <text evidence="2">The sequence shown here is derived from an EMBL/GenBank/DDBJ whole genome shotgun (WGS) entry which is preliminary data.</text>
</comment>
<dbReference type="AlphaFoldDB" id="A0A0V1MDD1"/>
<proteinExistence type="predicted"/>
<keyword evidence="3" id="KW-1185">Reference proteome</keyword>
<name>A0A0V1MDD1_9BILA</name>
<sequence>MKTSNEAQKWIYVGASLNKPPIFNPTPISVHFVASTPPPGPYPIAACLSKIAHRNSIARLAPSDQRPLRRNSSNSKSLIHNFLENNRSSLEGKSKFPSSTFKPKLIKRRNGE</sequence>
<reference evidence="2 3" key="1">
    <citation type="submission" date="2015-01" db="EMBL/GenBank/DDBJ databases">
        <title>Evolution of Trichinella species and genotypes.</title>
        <authorList>
            <person name="Korhonen P.K."/>
            <person name="Edoardo P."/>
            <person name="Giuseppe L.R."/>
            <person name="Gasser R.B."/>
        </authorList>
    </citation>
    <scope>NUCLEOTIDE SEQUENCE [LARGE SCALE GENOMIC DNA]</scope>
    <source>
        <strain evidence="2">ISS1980</strain>
    </source>
</reference>
<accession>A0A0V1MDD1</accession>
<protein>
    <submittedName>
        <fullName evidence="2">Uncharacterized protein</fullName>
    </submittedName>
</protein>